<keyword evidence="4" id="KW-1185">Reference proteome</keyword>
<dbReference type="PANTHER" id="PTHR37291:SF1">
    <property type="entry name" value="TYPE IV METHYL-DIRECTED RESTRICTION ENZYME ECOKMCRB SUBUNIT"/>
    <property type="match status" value="1"/>
</dbReference>
<protein>
    <recommendedName>
        <fullName evidence="2">AAA+ ATPase domain-containing protein</fullName>
    </recommendedName>
</protein>
<evidence type="ECO:0000256" key="1">
    <source>
        <dbReference type="SAM" id="MobiDB-lite"/>
    </source>
</evidence>
<dbReference type="InterPro" id="IPR003593">
    <property type="entry name" value="AAA+_ATPase"/>
</dbReference>
<dbReference type="SMART" id="SM00382">
    <property type="entry name" value="AAA"/>
    <property type="match status" value="1"/>
</dbReference>
<reference evidence="3 4" key="1">
    <citation type="submission" date="2017-06" db="EMBL/GenBank/DDBJ databases">
        <title>Hymenobacter amundsenii sp. nov. isolated from regoliths in Antarctica.</title>
        <authorList>
            <person name="Sedlacek I."/>
            <person name="Kralova S."/>
            <person name="Pantucek R."/>
            <person name="Svec P."/>
            <person name="Holochova P."/>
            <person name="Stankova E."/>
            <person name="Vrbovska V."/>
            <person name="Busse H.-J."/>
        </authorList>
    </citation>
    <scope>NUCLEOTIDE SEQUENCE [LARGE SCALE GENOMIC DNA]</scope>
    <source>
        <strain evidence="3 4">CCM 8682</strain>
    </source>
</reference>
<dbReference type="CDD" id="cd00009">
    <property type="entry name" value="AAA"/>
    <property type="match status" value="1"/>
</dbReference>
<dbReference type="RefSeq" id="WP_088462944.1">
    <property type="nucleotide sequence ID" value="NZ_NIRR01000002.1"/>
</dbReference>
<evidence type="ECO:0000313" key="3">
    <source>
        <dbReference type="EMBL" id="OWP64723.1"/>
    </source>
</evidence>
<name>A0A246FPP9_9BACT</name>
<dbReference type="GO" id="GO:0005524">
    <property type="term" value="F:ATP binding"/>
    <property type="evidence" value="ECO:0007669"/>
    <property type="project" value="InterPro"/>
</dbReference>
<organism evidence="3 4">
    <name type="scientific">Hymenobacter amundsenii</name>
    <dbReference type="NCBI Taxonomy" id="2006685"/>
    <lineage>
        <taxon>Bacteria</taxon>
        <taxon>Pseudomonadati</taxon>
        <taxon>Bacteroidota</taxon>
        <taxon>Cytophagia</taxon>
        <taxon>Cytophagales</taxon>
        <taxon>Hymenobacteraceae</taxon>
        <taxon>Hymenobacter</taxon>
    </lineage>
</organism>
<dbReference type="Gene3D" id="3.40.50.300">
    <property type="entry name" value="P-loop containing nucleotide triphosphate hydrolases"/>
    <property type="match status" value="1"/>
</dbReference>
<dbReference type="AlphaFoldDB" id="A0A246FPP9"/>
<dbReference type="InterPro" id="IPR011704">
    <property type="entry name" value="ATPase_dyneun-rel_AAA"/>
</dbReference>
<dbReference type="EMBL" id="NIRR01000002">
    <property type="protein sequence ID" value="OWP64723.1"/>
    <property type="molecule type" value="Genomic_DNA"/>
</dbReference>
<dbReference type="PANTHER" id="PTHR37291">
    <property type="entry name" value="5-METHYLCYTOSINE-SPECIFIC RESTRICTION ENZYME B"/>
    <property type="match status" value="1"/>
</dbReference>
<dbReference type="SUPFAM" id="SSF52540">
    <property type="entry name" value="P-loop containing nucleoside triphosphate hydrolases"/>
    <property type="match status" value="1"/>
</dbReference>
<feature type="region of interest" description="Disordered" evidence="1">
    <location>
        <begin position="114"/>
        <end position="136"/>
    </location>
</feature>
<dbReference type="InterPro" id="IPR052934">
    <property type="entry name" value="Methyl-DNA_Rec/Restrict_Enz"/>
</dbReference>
<dbReference type="Proteomes" id="UP000197277">
    <property type="component" value="Unassembled WGS sequence"/>
</dbReference>
<gene>
    <name evidence="3" type="ORF">CDA63_02895</name>
</gene>
<sequence length="443" mass="49202">MPDSAPENPPITREQVLLALRQLDETGPQMPLSTVYDLVYRGRRYAPRQVAQLAYQLATGEAAAKWPLRAGAPTNKVLEALDFTIATKRPTLENSPLLDGDVAAQQQMQELYTGATRPDQTGKRRVESEESVGPTRAEVGEPVVAYEHPPSRPYTLEMARTELFLSADELAAARAALQRRRNLLLQGPPGTGKTFLARRLAWLELGATDAARIELVQFHPSYSYEDFVQGFRPDGNGAFRLQNGILVDFCQRAAQDPDHPYFLLIDELNRGHVARIFGELLLLLEADKRGPAHAVRLPYAPAGNPPFFVPENVFVIGTMNLADRSLAPLDYALRRRFAFVSLQPEFGEPLRALLVAHGVPAAVIDQLTTRLLDLNRTIADDPDLGLDFCLGHSYFCHPPPDPTRAAEWLRLILEQEVAPLLDDYWLDQPAKAAAQKKRLLAGL</sequence>
<evidence type="ECO:0000259" key="2">
    <source>
        <dbReference type="SMART" id="SM00382"/>
    </source>
</evidence>
<feature type="domain" description="AAA+ ATPase" evidence="2">
    <location>
        <begin position="179"/>
        <end position="343"/>
    </location>
</feature>
<proteinExistence type="predicted"/>
<dbReference type="Pfam" id="PF07728">
    <property type="entry name" value="AAA_5"/>
    <property type="match status" value="1"/>
</dbReference>
<evidence type="ECO:0000313" key="4">
    <source>
        <dbReference type="Proteomes" id="UP000197277"/>
    </source>
</evidence>
<accession>A0A246FPP9</accession>
<dbReference type="InterPro" id="IPR027417">
    <property type="entry name" value="P-loop_NTPase"/>
</dbReference>
<dbReference type="GO" id="GO:0016887">
    <property type="term" value="F:ATP hydrolysis activity"/>
    <property type="evidence" value="ECO:0007669"/>
    <property type="project" value="InterPro"/>
</dbReference>
<comment type="caution">
    <text evidence="3">The sequence shown here is derived from an EMBL/GenBank/DDBJ whole genome shotgun (WGS) entry which is preliminary data.</text>
</comment>
<dbReference type="OrthoDB" id="9781481at2"/>